<proteinExistence type="predicted"/>
<evidence type="ECO:0000313" key="1">
    <source>
        <dbReference type="EMBL" id="KKN83467.1"/>
    </source>
</evidence>
<evidence type="ECO:0008006" key="2">
    <source>
        <dbReference type="Google" id="ProtNLM"/>
    </source>
</evidence>
<name>A0A0F9U7Z6_9ZZZZ</name>
<sequence>MEQNRLARHVQGLCRTPRKGPKREIVMQTRNRSAIRTTAAALSFLMLASGPASSETSHNSNRDVRTAQIIDFSAQGEEFLEDGGGIRTAPDIYVTDEREELIEDGGGIRTAPDIYSTNEREEFLEDGGSIKRKPNFDVLTVRGRNRAWRAVEKQGASARSQGSFTMISTGSSDRRALPSRASAWKRHDGLGAMPNGPRVIDVARERLDRRPMPASGIDIIETGGAKIIRIAPNYDRHAAAKLDRSARPVRKARSGEPWTREWLSACTRAYPSFDPNFGTYMDAAGNSLFCTGG</sequence>
<protein>
    <recommendedName>
        <fullName evidence="2">Lectin-like protein BA14k</fullName>
    </recommendedName>
</protein>
<accession>A0A0F9U7Z6</accession>
<organism evidence="1">
    <name type="scientific">marine sediment metagenome</name>
    <dbReference type="NCBI Taxonomy" id="412755"/>
    <lineage>
        <taxon>unclassified sequences</taxon>
        <taxon>metagenomes</taxon>
        <taxon>ecological metagenomes</taxon>
    </lineage>
</organism>
<dbReference type="EMBL" id="LAZR01000184">
    <property type="protein sequence ID" value="KKN83467.1"/>
    <property type="molecule type" value="Genomic_DNA"/>
</dbReference>
<dbReference type="AlphaFoldDB" id="A0A0F9U7Z6"/>
<reference evidence="1" key="1">
    <citation type="journal article" date="2015" name="Nature">
        <title>Complex archaea that bridge the gap between prokaryotes and eukaryotes.</title>
        <authorList>
            <person name="Spang A."/>
            <person name="Saw J.H."/>
            <person name="Jorgensen S.L."/>
            <person name="Zaremba-Niedzwiedzka K."/>
            <person name="Martijn J."/>
            <person name="Lind A.E."/>
            <person name="van Eijk R."/>
            <person name="Schleper C."/>
            <person name="Guy L."/>
            <person name="Ettema T.J."/>
        </authorList>
    </citation>
    <scope>NUCLEOTIDE SEQUENCE</scope>
</reference>
<gene>
    <name evidence="1" type="ORF">LCGC14_0298850</name>
</gene>
<comment type="caution">
    <text evidence="1">The sequence shown here is derived from an EMBL/GenBank/DDBJ whole genome shotgun (WGS) entry which is preliminary data.</text>
</comment>